<keyword evidence="2" id="KW-1133">Transmembrane helix</keyword>
<feature type="compositionally biased region" description="Polar residues" evidence="1">
    <location>
        <begin position="98"/>
        <end position="116"/>
    </location>
</feature>
<dbReference type="RefSeq" id="WP_013485117.1">
    <property type="nucleotide sequence ID" value="NC_014828.1"/>
</dbReference>
<feature type="region of interest" description="Disordered" evidence="1">
    <location>
        <begin position="98"/>
        <end position="123"/>
    </location>
</feature>
<evidence type="ECO:0000313" key="3">
    <source>
        <dbReference type="EMBL" id="ADU26756.1"/>
    </source>
</evidence>
<dbReference type="eggNOG" id="ENOG5032FH3">
    <property type="taxonomic scope" value="Bacteria"/>
</dbReference>
<organism evidence="3 4">
    <name type="scientific">Ethanoligenens harbinense (strain DSM 18485 / JCM 12961 / CGMCC 1.5033 / YUAN-3)</name>
    <dbReference type="NCBI Taxonomy" id="663278"/>
    <lineage>
        <taxon>Bacteria</taxon>
        <taxon>Bacillati</taxon>
        <taxon>Bacillota</taxon>
        <taxon>Clostridia</taxon>
        <taxon>Eubacteriales</taxon>
        <taxon>Oscillospiraceae</taxon>
        <taxon>Ethanoligenens</taxon>
    </lineage>
</organism>
<evidence type="ECO:0000313" key="4">
    <source>
        <dbReference type="Proteomes" id="UP000001551"/>
    </source>
</evidence>
<dbReference type="KEGG" id="eha:Ethha_1205"/>
<name>E6U550_ETHHY</name>
<protein>
    <recommendedName>
        <fullName evidence="5">Stage III sporulation protein AG</fullName>
    </recommendedName>
</protein>
<dbReference type="HOGENOM" id="CLU_071454_3_0_9"/>
<reference evidence="3 4" key="1">
    <citation type="submission" date="2010-12" db="EMBL/GenBank/DDBJ databases">
        <title>Complete sequence of Ethanoligenens harbinense YUAN-3.</title>
        <authorList>
            <person name="Lucas S."/>
            <person name="Copeland A."/>
            <person name="Lapidus A."/>
            <person name="Cheng J.-F."/>
            <person name="Bruce D."/>
            <person name="Goodwin L."/>
            <person name="Pitluck S."/>
            <person name="Chertkov O."/>
            <person name="Misra M."/>
            <person name="Detter J.C."/>
            <person name="Han C."/>
            <person name="Tapia R."/>
            <person name="Land M."/>
            <person name="Hauser L."/>
            <person name="Jeffries C."/>
            <person name="Kyrpides N."/>
            <person name="Ivanova N."/>
            <person name="Mikhailova N."/>
            <person name="Wang A."/>
            <person name="Mouttaki H."/>
            <person name="He Z."/>
            <person name="Zhou J."/>
            <person name="Hemme C.L."/>
            <person name="Woyke T."/>
        </authorList>
    </citation>
    <scope>NUCLEOTIDE SEQUENCE [LARGE SCALE GENOMIC DNA]</scope>
    <source>
        <strain evidence="4">DSM 18485 / JCM 12961 / CGMCC 1.5033 / YUAN-3</strain>
    </source>
</reference>
<proteinExistence type="predicted"/>
<dbReference type="AlphaFoldDB" id="E6U550"/>
<evidence type="ECO:0000256" key="2">
    <source>
        <dbReference type="SAM" id="Phobius"/>
    </source>
</evidence>
<dbReference type="Proteomes" id="UP000001551">
    <property type="component" value="Chromosome"/>
</dbReference>
<evidence type="ECO:0008006" key="5">
    <source>
        <dbReference type="Google" id="ProtNLM"/>
    </source>
</evidence>
<evidence type="ECO:0000256" key="1">
    <source>
        <dbReference type="SAM" id="MobiDB-lite"/>
    </source>
</evidence>
<keyword evidence="2" id="KW-0472">Membrane</keyword>
<feature type="transmembrane region" description="Helical" evidence="2">
    <location>
        <begin position="20"/>
        <end position="37"/>
    </location>
</feature>
<dbReference type="EMBL" id="CP002400">
    <property type="protein sequence ID" value="ADU26756.1"/>
    <property type="molecule type" value="Genomic_DNA"/>
</dbReference>
<keyword evidence="2" id="KW-0812">Transmembrane</keyword>
<gene>
    <name evidence="3" type="ordered locus">Ethha_1205</name>
</gene>
<dbReference type="STRING" id="663278.Ethha_1205"/>
<keyword evidence="4" id="KW-1185">Reference proteome</keyword>
<sequence length="193" mass="20203">MFDFKKTKGALLGSKGSSILLIAGMAGVLLIFLSQFWPSSSSKPASSAASAKTSTSDYAKQLESSLGGIISNIQGVGRVQVMVTLESGVQYVYEQNQKTTSNRTTTSGDAGQTQENTDNEQDTVLADNGSGAQQPLIKTEMQPPVRGVVVVCDGGNDPTVQDEVLQTVMTALNLPATSISISPMAPRAQTASR</sequence>
<accession>E6U550</accession>